<name>A0A835Y8U8_9CHLO</name>
<reference evidence="2" key="1">
    <citation type="journal article" date="2020" name="bioRxiv">
        <title>Comparative genomics of Chlamydomonas.</title>
        <authorList>
            <person name="Craig R.J."/>
            <person name="Hasan A.R."/>
            <person name="Ness R.W."/>
            <person name="Keightley P.D."/>
        </authorList>
    </citation>
    <scope>NUCLEOTIDE SEQUENCE</scope>
    <source>
        <strain evidence="2">CCAP 11/70</strain>
    </source>
</reference>
<feature type="domain" description="NAD-dependent DNA ligase N-terminal" evidence="1">
    <location>
        <begin position="38"/>
        <end position="365"/>
    </location>
</feature>
<dbReference type="Gene3D" id="3.30.470.30">
    <property type="entry name" value="DNA ligase/mRNA capping enzyme"/>
    <property type="match status" value="1"/>
</dbReference>
<evidence type="ECO:0000313" key="3">
    <source>
        <dbReference type="Proteomes" id="UP000612055"/>
    </source>
</evidence>
<dbReference type="SMART" id="SM00532">
    <property type="entry name" value="LIGANc"/>
    <property type="match status" value="1"/>
</dbReference>
<protein>
    <recommendedName>
        <fullName evidence="1">NAD-dependent DNA ligase N-terminal domain-containing protein</fullName>
    </recommendedName>
</protein>
<keyword evidence="3" id="KW-1185">Reference proteome</keyword>
<dbReference type="Proteomes" id="UP000612055">
    <property type="component" value="Unassembled WGS sequence"/>
</dbReference>
<evidence type="ECO:0000313" key="2">
    <source>
        <dbReference type="EMBL" id="KAG2498405.1"/>
    </source>
</evidence>
<accession>A0A835Y8U8</accession>
<dbReference type="SUPFAM" id="SSF56091">
    <property type="entry name" value="DNA ligase/mRNA capping enzyme, catalytic domain"/>
    <property type="match status" value="1"/>
</dbReference>
<dbReference type="InterPro" id="IPR013840">
    <property type="entry name" value="DNAligase_N"/>
</dbReference>
<dbReference type="OrthoDB" id="19145at2759"/>
<comment type="caution">
    <text evidence="2">The sequence shown here is derived from an EMBL/GenBank/DDBJ whole genome shotgun (WGS) entry which is preliminary data.</text>
</comment>
<organism evidence="2 3">
    <name type="scientific">Edaphochlamys debaryana</name>
    <dbReference type="NCBI Taxonomy" id="47281"/>
    <lineage>
        <taxon>Eukaryota</taxon>
        <taxon>Viridiplantae</taxon>
        <taxon>Chlorophyta</taxon>
        <taxon>core chlorophytes</taxon>
        <taxon>Chlorophyceae</taxon>
        <taxon>CS clade</taxon>
        <taxon>Chlamydomonadales</taxon>
        <taxon>Chlamydomonadales incertae sedis</taxon>
        <taxon>Edaphochlamys</taxon>
    </lineage>
</organism>
<evidence type="ECO:0000259" key="1">
    <source>
        <dbReference type="SMART" id="SM00532"/>
    </source>
</evidence>
<dbReference type="Pfam" id="PF01653">
    <property type="entry name" value="DNA_ligase_aden"/>
    <property type="match status" value="1"/>
</dbReference>
<dbReference type="GO" id="GO:0003911">
    <property type="term" value="F:DNA ligase (NAD+) activity"/>
    <property type="evidence" value="ECO:0007669"/>
    <property type="project" value="InterPro"/>
</dbReference>
<sequence length="374" mass="39241">MAAPPAAAQFRGSLAKLAPRINRDPALFYQELYGAYKRKDAATSRLRAILTEAEAAYYNTGRPLISDAAYDTLQELLEESDAIARGPAGTKAGRRAAAAAPVKPVAAAKKHVGAPVPEGDARKVVLPHWMGSMDKVKDAKALSAWQREHAGAVVVSDKLDGVSALVVVQEDGSLRMYSRGDGRVGQDISFLLPLLGKGGLPAFGTKGTKGTRGAALQPGMAVRGELIITRSDFERELSGRMANARNAVSGLVNSKNPDAGTAAVTGFVGYELVVPAGLAISTQLERLGKLGFATAWHSRLAPAAAFGFGVEQLRDILLRRKGESPYEVDGIVVQHDATGYTPAAGTNPSYAFAFKSADAQANAQASPPSISFIS</sequence>
<dbReference type="Gene3D" id="1.10.287.610">
    <property type="entry name" value="Helix hairpin bin"/>
    <property type="match status" value="1"/>
</dbReference>
<gene>
    <name evidence="2" type="ORF">HYH03_003664</name>
</gene>
<proteinExistence type="predicted"/>
<dbReference type="AlphaFoldDB" id="A0A835Y8U8"/>
<dbReference type="EMBL" id="JAEHOE010000010">
    <property type="protein sequence ID" value="KAG2498405.1"/>
    <property type="molecule type" value="Genomic_DNA"/>
</dbReference>
<dbReference type="InterPro" id="IPR013839">
    <property type="entry name" value="DNAligase_adenylation"/>
</dbReference>